<evidence type="ECO:0000256" key="5">
    <source>
        <dbReference type="ARBA" id="ARBA00022692"/>
    </source>
</evidence>
<evidence type="ECO:0000313" key="9">
    <source>
        <dbReference type="EMBL" id="QVM84625.1"/>
    </source>
</evidence>
<dbReference type="Proteomes" id="UP000677126">
    <property type="component" value="Chromosome"/>
</dbReference>
<reference evidence="9 10" key="1">
    <citation type="journal article" date="2021" name="Int. J. Syst. Evol. Microbiol.">
        <title>Novosphingobium decolorationis sp. nov., an aniline blue-decolourizing bacterium isolated from East Pacific sediment.</title>
        <authorList>
            <person name="Chen X."/>
            <person name="Dong B."/>
            <person name="Chen T."/>
            <person name="Ren N."/>
            <person name="Wang J."/>
            <person name="Xu Y."/>
            <person name="Yang J."/>
            <person name="Zhu S."/>
            <person name="Chen J."/>
        </authorList>
    </citation>
    <scope>NUCLEOTIDE SEQUENCE [LARGE SCALE GENOMIC DNA]</scope>
    <source>
        <strain evidence="9 10">502str22</strain>
    </source>
</reference>
<evidence type="ECO:0000256" key="1">
    <source>
        <dbReference type="ARBA" id="ARBA00004651"/>
    </source>
</evidence>
<evidence type="ECO:0000256" key="2">
    <source>
        <dbReference type="ARBA" id="ARBA00022475"/>
    </source>
</evidence>
<dbReference type="InterPro" id="IPR050297">
    <property type="entry name" value="LipidA_mod_glycosyltrf_83"/>
</dbReference>
<keyword evidence="7 8" id="KW-0472">Membrane</keyword>
<evidence type="ECO:0000256" key="4">
    <source>
        <dbReference type="ARBA" id="ARBA00022679"/>
    </source>
</evidence>
<dbReference type="RefSeq" id="WP_213500129.1">
    <property type="nucleotide sequence ID" value="NZ_CP054856.1"/>
</dbReference>
<protein>
    <recommendedName>
        <fullName evidence="11">Glycosyltransferase RgtA/B/C/D-like domain-containing protein</fullName>
    </recommendedName>
</protein>
<evidence type="ECO:0000256" key="3">
    <source>
        <dbReference type="ARBA" id="ARBA00022676"/>
    </source>
</evidence>
<keyword evidence="5 8" id="KW-0812">Transmembrane</keyword>
<evidence type="ECO:0000256" key="7">
    <source>
        <dbReference type="ARBA" id="ARBA00023136"/>
    </source>
</evidence>
<accession>A0ABX8E6Q1</accession>
<organism evidence="9 10">
    <name type="scientific">Novosphingobium decolorationis</name>
    <dbReference type="NCBI Taxonomy" id="2698673"/>
    <lineage>
        <taxon>Bacteria</taxon>
        <taxon>Pseudomonadati</taxon>
        <taxon>Pseudomonadota</taxon>
        <taxon>Alphaproteobacteria</taxon>
        <taxon>Sphingomonadales</taxon>
        <taxon>Sphingomonadaceae</taxon>
        <taxon>Novosphingobium</taxon>
    </lineage>
</organism>
<feature type="transmembrane region" description="Helical" evidence="8">
    <location>
        <begin position="271"/>
        <end position="290"/>
    </location>
</feature>
<comment type="subcellular location">
    <subcellularLocation>
        <location evidence="1">Cell membrane</location>
        <topology evidence="1">Multi-pass membrane protein</topology>
    </subcellularLocation>
</comment>
<feature type="transmembrane region" description="Helical" evidence="8">
    <location>
        <begin position="319"/>
        <end position="336"/>
    </location>
</feature>
<feature type="transmembrane region" description="Helical" evidence="8">
    <location>
        <begin position="134"/>
        <end position="163"/>
    </location>
</feature>
<evidence type="ECO:0008006" key="11">
    <source>
        <dbReference type="Google" id="ProtNLM"/>
    </source>
</evidence>
<proteinExistence type="predicted"/>
<feature type="transmembrane region" description="Helical" evidence="8">
    <location>
        <begin position="297"/>
        <end position="313"/>
    </location>
</feature>
<name>A0ABX8E6Q1_9SPHN</name>
<keyword evidence="6 8" id="KW-1133">Transmembrane helix</keyword>
<feature type="transmembrane region" description="Helical" evidence="8">
    <location>
        <begin position="96"/>
        <end position="122"/>
    </location>
</feature>
<feature type="transmembrane region" description="Helical" evidence="8">
    <location>
        <begin position="27"/>
        <end position="46"/>
    </location>
</feature>
<gene>
    <name evidence="9" type="ORF">HT578_13905</name>
</gene>
<dbReference type="PANTHER" id="PTHR33908:SF11">
    <property type="entry name" value="MEMBRANE PROTEIN"/>
    <property type="match status" value="1"/>
</dbReference>
<keyword evidence="4" id="KW-0808">Transferase</keyword>
<keyword evidence="10" id="KW-1185">Reference proteome</keyword>
<keyword evidence="2" id="KW-1003">Cell membrane</keyword>
<evidence type="ECO:0000313" key="10">
    <source>
        <dbReference type="Proteomes" id="UP000677126"/>
    </source>
</evidence>
<dbReference type="EMBL" id="CP054856">
    <property type="protein sequence ID" value="QVM84625.1"/>
    <property type="molecule type" value="Genomic_DNA"/>
</dbReference>
<dbReference type="PANTHER" id="PTHR33908">
    <property type="entry name" value="MANNOSYLTRANSFERASE YKCB-RELATED"/>
    <property type="match status" value="1"/>
</dbReference>
<evidence type="ECO:0000256" key="6">
    <source>
        <dbReference type="ARBA" id="ARBA00022989"/>
    </source>
</evidence>
<evidence type="ECO:0000256" key="8">
    <source>
        <dbReference type="SAM" id="Phobius"/>
    </source>
</evidence>
<keyword evidence="3" id="KW-0328">Glycosyltransferase</keyword>
<sequence length="348" mass="36820">MNAQIIRFPTQPTRTARRLEWFAQQRSVLLAIWALYFGLRVGALFLDIAVPPEAQWHHEAALALAVGGGYFAAPGDPAIFTPIGWPMVLSLAYARFGASAVTLGLFNLANALAIGALTLVLGRRLFASEAAARIGLLLLAISPLAITSVPLAGPGLFLTALVLTGCGLVIVRTSRWHLGSAGLVFALAALTEPASLLVPALLFVLDSLRAPFTWRRLGGVLGEGALVLGIALVATAPWTWPYIGHPEAFLARVPGPENLGEVLAQLGPAQLAWSALILAASASALVAALLQRRGRGWWILPYAVLLGAALAPAPNLLAAALALLCLPAGAFTMWCWQRIAERRPKRLQ</sequence>
<feature type="transmembrane region" description="Helical" evidence="8">
    <location>
        <begin position="217"/>
        <end position="240"/>
    </location>
</feature>
<feature type="transmembrane region" description="Helical" evidence="8">
    <location>
        <begin position="183"/>
        <end position="205"/>
    </location>
</feature>